<dbReference type="InterPro" id="IPR023187">
    <property type="entry name" value="Tscrpt_reg_MarR-type_CS"/>
</dbReference>
<evidence type="ECO:0000256" key="3">
    <source>
        <dbReference type="ARBA" id="ARBA00023163"/>
    </source>
</evidence>
<name>A0ABP4M8B9_9ACTN</name>
<protein>
    <recommendedName>
        <fullName evidence="4">HTH marR-type domain-containing protein</fullName>
    </recommendedName>
</protein>
<dbReference type="PRINTS" id="PR00598">
    <property type="entry name" value="HTHMARR"/>
</dbReference>
<evidence type="ECO:0000256" key="1">
    <source>
        <dbReference type="ARBA" id="ARBA00023015"/>
    </source>
</evidence>
<proteinExistence type="predicted"/>
<sequence length="180" mass="20400">MLTVRLAQNGYRGYNFPVKTHREALLLRVMTAEQRLRTLFAYDRTNRLFSVNLTMQQLKVLILLARHDGIASQELTRHLGVTLATLSGIVDRLVTHGYVTRAEDPHDRRIRRLHLSAAGQELLVEIMDSGARAQQRLLSRVDDDTLLMLETVLARLLEAAREDALEQGIAIPDDLENASH</sequence>
<evidence type="ECO:0000313" key="5">
    <source>
        <dbReference type="EMBL" id="GAA1537543.1"/>
    </source>
</evidence>
<keyword evidence="2" id="KW-0238">DNA-binding</keyword>
<dbReference type="PANTHER" id="PTHR42756">
    <property type="entry name" value="TRANSCRIPTIONAL REGULATOR, MARR"/>
    <property type="match status" value="1"/>
</dbReference>
<dbReference type="PROSITE" id="PS01117">
    <property type="entry name" value="HTH_MARR_1"/>
    <property type="match status" value="1"/>
</dbReference>
<feature type="domain" description="HTH marR-type" evidence="4">
    <location>
        <begin position="22"/>
        <end position="158"/>
    </location>
</feature>
<evidence type="ECO:0000313" key="6">
    <source>
        <dbReference type="Proteomes" id="UP001501470"/>
    </source>
</evidence>
<dbReference type="PANTHER" id="PTHR42756:SF1">
    <property type="entry name" value="TRANSCRIPTIONAL REPRESSOR OF EMRAB OPERON"/>
    <property type="match status" value="1"/>
</dbReference>
<dbReference type="EMBL" id="BAAAQD010000014">
    <property type="protein sequence ID" value="GAA1537543.1"/>
    <property type="molecule type" value="Genomic_DNA"/>
</dbReference>
<reference evidence="6" key="1">
    <citation type="journal article" date="2019" name="Int. J. Syst. Evol. Microbiol.">
        <title>The Global Catalogue of Microorganisms (GCM) 10K type strain sequencing project: providing services to taxonomists for standard genome sequencing and annotation.</title>
        <authorList>
            <consortium name="The Broad Institute Genomics Platform"/>
            <consortium name="The Broad Institute Genome Sequencing Center for Infectious Disease"/>
            <person name="Wu L."/>
            <person name="Ma J."/>
        </authorList>
    </citation>
    <scope>NUCLEOTIDE SEQUENCE [LARGE SCALE GENOMIC DNA]</scope>
    <source>
        <strain evidence="6">JCM 15933</strain>
    </source>
</reference>
<comment type="caution">
    <text evidence="5">The sequence shown here is derived from an EMBL/GenBank/DDBJ whole genome shotgun (WGS) entry which is preliminary data.</text>
</comment>
<gene>
    <name evidence="5" type="ORF">GCM10009827_065480</name>
</gene>
<accession>A0ABP4M8B9</accession>
<keyword evidence="6" id="KW-1185">Reference proteome</keyword>
<keyword evidence="3" id="KW-0804">Transcription</keyword>
<evidence type="ECO:0000256" key="2">
    <source>
        <dbReference type="ARBA" id="ARBA00023125"/>
    </source>
</evidence>
<dbReference type="SUPFAM" id="SSF46785">
    <property type="entry name" value="Winged helix' DNA-binding domain"/>
    <property type="match status" value="1"/>
</dbReference>
<dbReference type="InterPro" id="IPR036388">
    <property type="entry name" value="WH-like_DNA-bd_sf"/>
</dbReference>
<dbReference type="Pfam" id="PF01047">
    <property type="entry name" value="MarR"/>
    <property type="match status" value="1"/>
</dbReference>
<dbReference type="Proteomes" id="UP001501470">
    <property type="component" value="Unassembled WGS sequence"/>
</dbReference>
<dbReference type="PROSITE" id="PS50995">
    <property type="entry name" value="HTH_MARR_2"/>
    <property type="match status" value="1"/>
</dbReference>
<dbReference type="SMART" id="SM00347">
    <property type="entry name" value="HTH_MARR"/>
    <property type="match status" value="1"/>
</dbReference>
<dbReference type="InterPro" id="IPR036390">
    <property type="entry name" value="WH_DNA-bd_sf"/>
</dbReference>
<keyword evidence="1" id="KW-0805">Transcription regulation</keyword>
<dbReference type="Gene3D" id="1.10.10.10">
    <property type="entry name" value="Winged helix-like DNA-binding domain superfamily/Winged helix DNA-binding domain"/>
    <property type="match status" value="1"/>
</dbReference>
<dbReference type="InterPro" id="IPR000835">
    <property type="entry name" value="HTH_MarR-typ"/>
</dbReference>
<organism evidence="5 6">
    <name type="scientific">Dactylosporangium maewongense</name>
    <dbReference type="NCBI Taxonomy" id="634393"/>
    <lineage>
        <taxon>Bacteria</taxon>
        <taxon>Bacillati</taxon>
        <taxon>Actinomycetota</taxon>
        <taxon>Actinomycetes</taxon>
        <taxon>Micromonosporales</taxon>
        <taxon>Micromonosporaceae</taxon>
        <taxon>Dactylosporangium</taxon>
    </lineage>
</organism>
<evidence type="ECO:0000259" key="4">
    <source>
        <dbReference type="PROSITE" id="PS50995"/>
    </source>
</evidence>